<feature type="domain" description="DUF397" evidence="1">
    <location>
        <begin position="9"/>
        <end position="60"/>
    </location>
</feature>
<organism evidence="2 3">
    <name type="scientific">Planosporangium mesophilum</name>
    <dbReference type="NCBI Taxonomy" id="689768"/>
    <lineage>
        <taxon>Bacteria</taxon>
        <taxon>Bacillati</taxon>
        <taxon>Actinomycetota</taxon>
        <taxon>Actinomycetes</taxon>
        <taxon>Micromonosporales</taxon>
        <taxon>Micromonosporaceae</taxon>
        <taxon>Planosporangium</taxon>
    </lineage>
</organism>
<reference evidence="2" key="1">
    <citation type="submission" date="2021-01" db="EMBL/GenBank/DDBJ databases">
        <title>Whole genome shotgun sequence of Planosporangium mesophilum NBRC 109066.</title>
        <authorList>
            <person name="Komaki H."/>
            <person name="Tamura T."/>
        </authorList>
    </citation>
    <scope>NUCLEOTIDE SEQUENCE</scope>
    <source>
        <strain evidence="2">NBRC 109066</strain>
    </source>
</reference>
<dbReference type="Pfam" id="PF04149">
    <property type="entry name" value="DUF397"/>
    <property type="match status" value="1"/>
</dbReference>
<comment type="caution">
    <text evidence="2">The sequence shown here is derived from an EMBL/GenBank/DDBJ whole genome shotgun (WGS) entry which is preliminary data.</text>
</comment>
<gene>
    <name evidence="2" type="ORF">Pme01_44790</name>
</gene>
<protein>
    <recommendedName>
        <fullName evidence="1">DUF397 domain-containing protein</fullName>
    </recommendedName>
</protein>
<dbReference type="InterPro" id="IPR007278">
    <property type="entry name" value="DUF397"/>
</dbReference>
<keyword evidence="3" id="KW-1185">Reference proteome</keyword>
<dbReference type="EMBL" id="BOON01000043">
    <property type="protein sequence ID" value="GII24882.1"/>
    <property type="molecule type" value="Genomic_DNA"/>
</dbReference>
<dbReference type="RefSeq" id="WP_168113795.1">
    <property type="nucleotide sequence ID" value="NZ_BOON01000043.1"/>
</dbReference>
<evidence type="ECO:0000313" key="2">
    <source>
        <dbReference type="EMBL" id="GII24882.1"/>
    </source>
</evidence>
<name>A0A8J3TGS9_9ACTN</name>
<evidence type="ECO:0000313" key="3">
    <source>
        <dbReference type="Proteomes" id="UP000599074"/>
    </source>
</evidence>
<evidence type="ECO:0000259" key="1">
    <source>
        <dbReference type="Pfam" id="PF04149"/>
    </source>
</evidence>
<accession>A0A8J3TGS9</accession>
<sequence length="65" mass="7286">MDLNRLSTDWRRSSFCASGACIEVAKVDQSYVLLRDSKDPDGPVLTFDQDEWDAFVAGIRAGEFN</sequence>
<dbReference type="AlphaFoldDB" id="A0A8J3TGS9"/>
<dbReference type="Proteomes" id="UP000599074">
    <property type="component" value="Unassembled WGS sequence"/>
</dbReference>
<proteinExistence type="predicted"/>